<dbReference type="InterPro" id="IPR006667">
    <property type="entry name" value="SLC41_membr_dom"/>
</dbReference>
<name>A0ABS8PKK2_9BACT</name>
<dbReference type="CDD" id="cd04606">
    <property type="entry name" value="CBS_pair_Mg_transporter"/>
    <property type="match status" value="1"/>
</dbReference>
<keyword evidence="4 9" id="KW-0812">Transmembrane</keyword>
<feature type="transmembrane region" description="Helical" evidence="9">
    <location>
        <begin position="395"/>
        <end position="424"/>
    </location>
</feature>
<keyword evidence="6 9" id="KW-1133">Transmembrane helix</keyword>
<protein>
    <recommendedName>
        <fullName evidence="9">Magnesium transporter MgtE</fullName>
    </recommendedName>
</protein>
<evidence type="ECO:0000256" key="4">
    <source>
        <dbReference type="ARBA" id="ARBA00022692"/>
    </source>
</evidence>
<dbReference type="InterPro" id="IPR006668">
    <property type="entry name" value="Mg_transptr_MgtE_intracell_dom"/>
</dbReference>
<dbReference type="Pfam" id="PF00571">
    <property type="entry name" value="CBS"/>
    <property type="match status" value="2"/>
</dbReference>
<accession>A0ABS8PKK2</accession>
<reference evidence="11 12" key="1">
    <citation type="submission" date="2021-11" db="EMBL/GenBank/DDBJ databases">
        <title>Genomic of Niabella pedocola.</title>
        <authorList>
            <person name="Wu T."/>
        </authorList>
    </citation>
    <scope>NUCLEOTIDE SEQUENCE [LARGE SCALE GENOMIC DNA]</scope>
    <source>
        <strain evidence="11 12">JCM 31011</strain>
    </source>
</reference>
<keyword evidence="9" id="KW-1003">Cell membrane</keyword>
<comment type="caution">
    <text evidence="9">Lacks conserved residue(s) required for the propagation of feature annotation.</text>
</comment>
<dbReference type="SMART" id="SM00116">
    <property type="entry name" value="CBS"/>
    <property type="match status" value="1"/>
</dbReference>
<dbReference type="Gene3D" id="3.10.580.10">
    <property type="entry name" value="CBS-domain"/>
    <property type="match status" value="1"/>
</dbReference>
<dbReference type="SUPFAM" id="SSF161093">
    <property type="entry name" value="MgtE membrane domain-like"/>
    <property type="match status" value="1"/>
</dbReference>
<keyword evidence="3 9" id="KW-0813">Transport</keyword>
<feature type="transmembrane region" description="Helical" evidence="9">
    <location>
        <begin position="288"/>
        <end position="308"/>
    </location>
</feature>
<sequence>MSFEEEDKTLVELFKEVILTEDKLEIKKFLDAQNITDVVDLIYEMPEYDSQIIANMSIHRAASVFKLLETANQKDIIHELPPSKAAELLNDLPADDRTDFLEELPSNAVRELIKLLDPEERKITLSLLGYPENSIGRLMNPDYVYVYAYNTVAEVFDTIRKYGKNSDAINVIYVINHKGELLDDIRIGEFILNTPDTPVSDLMDERRVISLNAYDDQETASEVFKMNNRIALPVVSQSNKLLGIVTIDDVLWVATEEYSEDMQKMGGTQAFEEPYLDIAIFKLYKKRVGWLIILFLSEMLTATAMQFFEVEIEKATLLALFVPLIMSSGGNSGSQASTLIIQAMTLGEVTIADWWKVMRRELFSGAMLGLTLGTIGLLRIMMWQQLHLYDYGPHWLLVGITIFFTLIGIVLWGSLIGSMLPIVLKRLKLDPATSSAPFVATLVDVTGIIIYFSVAYMVLKGTLL</sequence>
<dbReference type="SMART" id="SM00924">
    <property type="entry name" value="MgtE_N"/>
    <property type="match status" value="1"/>
</dbReference>
<evidence type="ECO:0000256" key="8">
    <source>
        <dbReference type="PROSITE-ProRule" id="PRU00703"/>
    </source>
</evidence>
<dbReference type="Pfam" id="PF03448">
    <property type="entry name" value="MgtE_N"/>
    <property type="match status" value="1"/>
</dbReference>
<dbReference type="Gene3D" id="1.10.357.20">
    <property type="entry name" value="SLC41 divalent cation transporters, integral membrane domain"/>
    <property type="match status" value="1"/>
</dbReference>
<keyword evidence="9" id="KW-0479">Metal-binding</keyword>
<evidence type="ECO:0000256" key="6">
    <source>
        <dbReference type="ARBA" id="ARBA00022989"/>
    </source>
</evidence>
<evidence type="ECO:0000259" key="10">
    <source>
        <dbReference type="PROSITE" id="PS51371"/>
    </source>
</evidence>
<evidence type="ECO:0000256" key="2">
    <source>
        <dbReference type="ARBA" id="ARBA00009749"/>
    </source>
</evidence>
<evidence type="ECO:0000313" key="12">
    <source>
        <dbReference type="Proteomes" id="UP001199816"/>
    </source>
</evidence>
<keyword evidence="7 9" id="KW-0472">Membrane</keyword>
<feature type="domain" description="CBS" evidence="10">
    <location>
        <begin position="203"/>
        <end position="262"/>
    </location>
</feature>
<feature type="transmembrane region" description="Helical" evidence="9">
    <location>
        <begin position="436"/>
        <end position="459"/>
    </location>
</feature>
<dbReference type="InterPro" id="IPR000644">
    <property type="entry name" value="CBS_dom"/>
</dbReference>
<dbReference type="InterPro" id="IPR006669">
    <property type="entry name" value="MgtE_transporter"/>
</dbReference>
<dbReference type="InterPro" id="IPR036739">
    <property type="entry name" value="SLC41_membr_dom_sf"/>
</dbReference>
<evidence type="ECO:0000256" key="9">
    <source>
        <dbReference type="RuleBase" id="RU362011"/>
    </source>
</evidence>
<dbReference type="Proteomes" id="UP001199816">
    <property type="component" value="Unassembled WGS sequence"/>
</dbReference>
<organism evidence="11 12">
    <name type="scientific">Niabella pedocola</name>
    <dbReference type="NCBI Taxonomy" id="1752077"/>
    <lineage>
        <taxon>Bacteria</taxon>
        <taxon>Pseudomonadati</taxon>
        <taxon>Bacteroidota</taxon>
        <taxon>Chitinophagia</taxon>
        <taxon>Chitinophagales</taxon>
        <taxon>Chitinophagaceae</taxon>
        <taxon>Niabella</taxon>
    </lineage>
</organism>
<dbReference type="RefSeq" id="WP_231002436.1">
    <property type="nucleotide sequence ID" value="NZ_JAJNEC010000003.1"/>
</dbReference>
<evidence type="ECO:0000256" key="5">
    <source>
        <dbReference type="ARBA" id="ARBA00022842"/>
    </source>
</evidence>
<comment type="function">
    <text evidence="9">Acts as a magnesium transporter.</text>
</comment>
<gene>
    <name evidence="11" type="primary">mgtE</name>
    <name evidence="11" type="ORF">LQ567_02075</name>
</gene>
<comment type="caution">
    <text evidence="11">The sequence shown here is derived from an EMBL/GenBank/DDBJ whole genome shotgun (WGS) entry which is preliminary data.</text>
</comment>
<dbReference type="PANTHER" id="PTHR43773:SF1">
    <property type="entry name" value="MAGNESIUM TRANSPORTER MGTE"/>
    <property type="match status" value="1"/>
</dbReference>
<proteinExistence type="inferred from homology"/>
<feature type="transmembrane region" description="Helical" evidence="9">
    <location>
        <begin position="362"/>
        <end position="383"/>
    </location>
</feature>
<dbReference type="NCBIfam" id="TIGR00400">
    <property type="entry name" value="mgtE"/>
    <property type="match status" value="1"/>
</dbReference>
<dbReference type="SUPFAM" id="SSF54631">
    <property type="entry name" value="CBS-domain pair"/>
    <property type="match status" value="1"/>
</dbReference>
<dbReference type="PROSITE" id="PS51371">
    <property type="entry name" value="CBS"/>
    <property type="match status" value="1"/>
</dbReference>
<comment type="subunit">
    <text evidence="9">Homodimer.</text>
</comment>
<comment type="similarity">
    <text evidence="2 9">Belongs to the SLC41A transporter family.</text>
</comment>
<keyword evidence="5 9" id="KW-0460">Magnesium</keyword>
<keyword evidence="12" id="KW-1185">Reference proteome</keyword>
<dbReference type="SUPFAM" id="SSF158791">
    <property type="entry name" value="MgtE N-terminal domain-like"/>
    <property type="match status" value="1"/>
</dbReference>
<evidence type="ECO:0000256" key="3">
    <source>
        <dbReference type="ARBA" id="ARBA00022448"/>
    </source>
</evidence>
<evidence type="ECO:0000313" key="11">
    <source>
        <dbReference type="EMBL" id="MCD2421531.1"/>
    </source>
</evidence>
<dbReference type="PANTHER" id="PTHR43773">
    <property type="entry name" value="MAGNESIUM TRANSPORTER MGTE"/>
    <property type="match status" value="1"/>
</dbReference>
<evidence type="ECO:0000256" key="1">
    <source>
        <dbReference type="ARBA" id="ARBA00004141"/>
    </source>
</evidence>
<dbReference type="Pfam" id="PF01769">
    <property type="entry name" value="MgtE"/>
    <property type="match status" value="1"/>
</dbReference>
<dbReference type="Gene3D" id="1.25.60.10">
    <property type="entry name" value="MgtE N-terminal domain-like"/>
    <property type="match status" value="1"/>
</dbReference>
<dbReference type="InterPro" id="IPR038076">
    <property type="entry name" value="MgtE_N_sf"/>
</dbReference>
<keyword evidence="8" id="KW-0129">CBS domain</keyword>
<dbReference type="InterPro" id="IPR046342">
    <property type="entry name" value="CBS_dom_sf"/>
</dbReference>
<evidence type="ECO:0000256" key="7">
    <source>
        <dbReference type="ARBA" id="ARBA00023136"/>
    </source>
</evidence>
<comment type="subcellular location">
    <subcellularLocation>
        <location evidence="9">Cell membrane</location>
        <topology evidence="9">Multi-pass membrane protein</topology>
    </subcellularLocation>
    <subcellularLocation>
        <location evidence="1">Membrane</location>
        <topology evidence="1">Multi-pass membrane protein</topology>
    </subcellularLocation>
</comment>
<dbReference type="EMBL" id="JAJNEC010000003">
    <property type="protein sequence ID" value="MCD2421531.1"/>
    <property type="molecule type" value="Genomic_DNA"/>
</dbReference>